<proteinExistence type="predicted"/>
<evidence type="ECO:0000313" key="1">
    <source>
        <dbReference type="EMBL" id="EKR62559.1"/>
    </source>
</evidence>
<comment type="caution">
    <text evidence="1">The sequence shown here is derived from an EMBL/GenBank/DDBJ whole genome shotgun (WGS) entry which is preliminary data.</text>
</comment>
<name>A0A828YXH9_9LEPT</name>
<reference evidence="1 2" key="1">
    <citation type="submission" date="2012-10" db="EMBL/GenBank/DDBJ databases">
        <authorList>
            <person name="Harkins D.M."/>
            <person name="Durkin A.S."/>
            <person name="Brinkac L.M."/>
            <person name="Haft D.H."/>
            <person name="Selengut J.D."/>
            <person name="Sanka R."/>
            <person name="DePew J."/>
            <person name="Purushe J."/>
            <person name="Whelen A.C."/>
            <person name="Vinetz J.M."/>
            <person name="Sutton G.G."/>
            <person name="Nierman W.C."/>
            <person name="Fouts D.E."/>
        </authorList>
    </citation>
    <scope>NUCLEOTIDE SEQUENCE [LARGE SCALE GENOMIC DNA]</scope>
    <source>
        <strain evidence="1 2">2006001853</strain>
    </source>
</reference>
<organism evidence="1 2">
    <name type="scientific">Leptospira weilii str. 2006001853</name>
    <dbReference type="NCBI Taxonomy" id="1001589"/>
    <lineage>
        <taxon>Bacteria</taxon>
        <taxon>Pseudomonadati</taxon>
        <taxon>Spirochaetota</taxon>
        <taxon>Spirochaetia</taxon>
        <taxon>Leptospirales</taxon>
        <taxon>Leptospiraceae</taxon>
        <taxon>Leptospira</taxon>
    </lineage>
</organism>
<evidence type="ECO:0000313" key="2">
    <source>
        <dbReference type="Proteomes" id="UP000001338"/>
    </source>
</evidence>
<accession>A0A828YXH9</accession>
<sequence>MRFYGIDFRFIAKRGHNVAKRDGGFARYFPLPSVKLRETSLLK</sequence>
<dbReference type="Proteomes" id="UP000001338">
    <property type="component" value="Unassembled WGS sequence"/>
</dbReference>
<protein>
    <submittedName>
        <fullName evidence="1">Uncharacterized protein</fullName>
    </submittedName>
</protein>
<dbReference type="AlphaFoldDB" id="A0A828YXH9"/>
<gene>
    <name evidence="1" type="ORF">LEP1GSC036_1982</name>
</gene>
<dbReference type="EMBL" id="AFLV02000079">
    <property type="protein sequence ID" value="EKR62559.1"/>
    <property type="molecule type" value="Genomic_DNA"/>
</dbReference>